<name>A0A1L7CTT7_9CORY</name>
<accession>A0A1L7CTT7</accession>
<feature type="region of interest" description="Disordered" evidence="1">
    <location>
        <begin position="45"/>
        <end position="64"/>
    </location>
</feature>
<proteinExistence type="predicted"/>
<gene>
    <name evidence="2" type="ORF">CFRA_08460</name>
</gene>
<feature type="region of interest" description="Disordered" evidence="1">
    <location>
        <begin position="1"/>
        <end position="30"/>
    </location>
</feature>
<organism evidence="2 3">
    <name type="scientific">Corynebacterium frankenforstense DSM 45800</name>
    <dbReference type="NCBI Taxonomy" id="1437875"/>
    <lineage>
        <taxon>Bacteria</taxon>
        <taxon>Bacillati</taxon>
        <taxon>Actinomycetota</taxon>
        <taxon>Actinomycetes</taxon>
        <taxon>Mycobacteriales</taxon>
        <taxon>Corynebacteriaceae</taxon>
        <taxon>Corynebacterium</taxon>
    </lineage>
</organism>
<protein>
    <recommendedName>
        <fullName evidence="4">SPOR domain-containing protein</fullName>
    </recommendedName>
</protein>
<evidence type="ECO:0000256" key="1">
    <source>
        <dbReference type="SAM" id="MobiDB-lite"/>
    </source>
</evidence>
<evidence type="ECO:0000313" key="2">
    <source>
        <dbReference type="EMBL" id="APT89276.1"/>
    </source>
</evidence>
<keyword evidence="3" id="KW-1185">Reference proteome</keyword>
<evidence type="ECO:0000313" key="3">
    <source>
        <dbReference type="Proteomes" id="UP000185434"/>
    </source>
</evidence>
<reference evidence="2 3" key="1">
    <citation type="submission" date="2014-08" db="EMBL/GenBank/DDBJ databases">
        <title>Complete genome sequence of Corynebacterium frankenforstense ST18(T) (=DSM 45800(T)), isolated from raw cow milk.</title>
        <authorList>
            <person name="Ruckert C."/>
            <person name="Albersmeier A."/>
            <person name="Winkler A."/>
            <person name="Lipski A."/>
            <person name="Kalinowski J."/>
        </authorList>
    </citation>
    <scope>NUCLEOTIDE SEQUENCE [LARGE SCALE GENOMIC DNA]</scope>
    <source>
        <strain evidence="2 3">ST18</strain>
    </source>
</reference>
<sequence>MAAQDDKFYFDPATGEVTQGKTGSWENRMGPYDTEAEAREALKTAAERNEEFDEQDKAWEGEED</sequence>
<dbReference type="KEGG" id="cfk:CFRA_08460"/>
<dbReference type="OrthoDB" id="3268477at2"/>
<dbReference type="AlphaFoldDB" id="A0A1L7CTT7"/>
<feature type="compositionally biased region" description="Polar residues" evidence="1">
    <location>
        <begin position="16"/>
        <end position="25"/>
    </location>
</feature>
<dbReference type="STRING" id="1437875.CFRA_08460"/>
<dbReference type="EMBL" id="CP009247">
    <property type="protein sequence ID" value="APT89276.1"/>
    <property type="molecule type" value="Genomic_DNA"/>
</dbReference>
<dbReference type="RefSeq" id="WP_075664272.1">
    <property type="nucleotide sequence ID" value="NZ_CP009247.1"/>
</dbReference>
<evidence type="ECO:0008006" key="4">
    <source>
        <dbReference type="Google" id="ProtNLM"/>
    </source>
</evidence>
<dbReference type="Proteomes" id="UP000185434">
    <property type="component" value="Chromosome"/>
</dbReference>